<reference evidence="6 7" key="1">
    <citation type="submission" date="2015-06" db="EMBL/GenBank/DDBJ databases">
        <title>Prevotella sp. 109, sp. nov., a novel member of the family Prevotellaceae isolated from human faeces.</title>
        <authorList>
            <person name="Shkoporov A.N."/>
            <person name="Chaplin A.V."/>
            <person name="Kafarskaia L.I."/>
            <person name="Efimov B.A."/>
        </authorList>
    </citation>
    <scope>NUCLEOTIDE SEQUENCE [LARGE SCALE GENOMIC DNA]</scope>
    <source>
        <strain evidence="6 7">109</strain>
    </source>
</reference>
<keyword evidence="7" id="KW-1185">Reference proteome</keyword>
<feature type="transmembrane region" description="Helical" evidence="5">
    <location>
        <begin position="271"/>
        <end position="290"/>
    </location>
</feature>
<name>A0A8E1QYE6_9BACT</name>
<evidence type="ECO:0000256" key="2">
    <source>
        <dbReference type="ARBA" id="ARBA00022692"/>
    </source>
</evidence>
<feature type="transmembrane region" description="Helical" evidence="5">
    <location>
        <begin position="107"/>
        <end position="124"/>
    </location>
</feature>
<evidence type="ECO:0000256" key="3">
    <source>
        <dbReference type="ARBA" id="ARBA00022989"/>
    </source>
</evidence>
<dbReference type="EMBL" id="LFQU01000006">
    <property type="protein sequence ID" value="KOO69018.1"/>
    <property type="molecule type" value="Genomic_DNA"/>
</dbReference>
<accession>A0A8E1QYE6</accession>
<evidence type="ECO:0000313" key="6">
    <source>
        <dbReference type="EMBL" id="KOO69018.1"/>
    </source>
</evidence>
<feature type="transmembrane region" description="Helical" evidence="5">
    <location>
        <begin position="310"/>
        <end position="327"/>
    </location>
</feature>
<dbReference type="Proteomes" id="UP000036951">
    <property type="component" value="Unassembled WGS sequence"/>
</dbReference>
<dbReference type="InterPro" id="IPR036259">
    <property type="entry name" value="MFS_trans_sf"/>
</dbReference>
<evidence type="ECO:0000256" key="1">
    <source>
        <dbReference type="ARBA" id="ARBA00004141"/>
    </source>
</evidence>
<dbReference type="Gene3D" id="1.20.1250.20">
    <property type="entry name" value="MFS general substrate transporter like domains"/>
    <property type="match status" value="1"/>
</dbReference>
<feature type="transmembrane region" description="Helical" evidence="5">
    <location>
        <begin position="136"/>
        <end position="161"/>
    </location>
</feature>
<evidence type="ECO:0000256" key="5">
    <source>
        <dbReference type="SAM" id="Phobius"/>
    </source>
</evidence>
<feature type="transmembrane region" description="Helical" evidence="5">
    <location>
        <begin position="208"/>
        <end position="227"/>
    </location>
</feature>
<dbReference type="AlphaFoldDB" id="A0A8E1QYE6"/>
<feature type="transmembrane region" description="Helical" evidence="5">
    <location>
        <begin position="469"/>
        <end position="486"/>
    </location>
</feature>
<dbReference type="SUPFAM" id="SSF103473">
    <property type="entry name" value="MFS general substrate transporter"/>
    <property type="match status" value="1"/>
</dbReference>
<feature type="transmembrane region" description="Helical" evidence="5">
    <location>
        <begin position="339"/>
        <end position="358"/>
    </location>
</feature>
<keyword evidence="4 5" id="KW-0472">Membrane</keyword>
<evidence type="ECO:0008006" key="8">
    <source>
        <dbReference type="Google" id="ProtNLM"/>
    </source>
</evidence>
<protein>
    <recommendedName>
        <fullName evidence="8">MFS transporter</fullName>
    </recommendedName>
</protein>
<feature type="transmembrane region" description="Helical" evidence="5">
    <location>
        <begin position="233"/>
        <end position="250"/>
    </location>
</feature>
<feature type="transmembrane region" description="Helical" evidence="5">
    <location>
        <begin position="378"/>
        <end position="399"/>
    </location>
</feature>
<keyword evidence="3 5" id="KW-1133">Transmembrane helix</keyword>
<dbReference type="GO" id="GO:0005886">
    <property type="term" value="C:plasma membrane"/>
    <property type="evidence" value="ECO:0007669"/>
    <property type="project" value="TreeGrafter"/>
</dbReference>
<organism evidence="6 7">
    <name type="scientific">Xylanibacter rarus</name>
    <dbReference type="NCBI Taxonomy" id="1676614"/>
    <lineage>
        <taxon>Bacteria</taxon>
        <taxon>Pseudomonadati</taxon>
        <taxon>Bacteroidota</taxon>
        <taxon>Bacteroidia</taxon>
        <taxon>Bacteroidales</taxon>
        <taxon>Prevotellaceae</taxon>
        <taxon>Xylanibacter</taxon>
    </lineage>
</organism>
<evidence type="ECO:0000313" key="7">
    <source>
        <dbReference type="Proteomes" id="UP000036951"/>
    </source>
</evidence>
<keyword evidence="2 5" id="KW-0812">Transmembrane</keyword>
<feature type="transmembrane region" description="Helical" evidence="5">
    <location>
        <begin position="51"/>
        <end position="71"/>
    </location>
</feature>
<feature type="transmembrane region" description="Helical" evidence="5">
    <location>
        <begin position="78"/>
        <end position="101"/>
    </location>
</feature>
<proteinExistence type="predicted"/>
<feature type="transmembrane region" description="Helical" evidence="5">
    <location>
        <begin position="167"/>
        <end position="187"/>
    </location>
</feature>
<dbReference type="PANTHER" id="PTHR23501:SF5">
    <property type="entry name" value="TRANSPORT PROTEIN"/>
    <property type="match status" value="1"/>
</dbReference>
<sequence length="515" mass="59096">MVWKDFVPQFLRFPLIIFIIVVYMFSGGIYMSAVAEMTGTWGWINEDVMMAGYASMTGLTMAFPLLFRILFRFTTRDVLLFSGAVFIICDYICMICDFLPLVVALSFISGFFRIVSTFVCWSSIQLKITPKRDFAVFFPFLFTFVLGSVQLVNVATGYSIYAFDWQAMHRITIGAFILVFALVYFCMRSKFRQGPYIPFKGIDYLGGIMWTLWLFCIIFICVYGEHYDWLDGEPIRIAIAFAVILLLMCLQRAATIRHPYINIRTFSQHNMLYIFILFGCMTLMSATATSTQNIFTSSILGYDARHNADLNWGITAGIAVGTGFFFMALTKWKWRIKDIVLTGFVSFLLYQTMLYFLIDPSTEKYMLYLPMLLKGAGVSIVYTSLTYALAGCVTFEYYFEAMCVIGFIRTSFGGPLSSAIMTRIFNNVKQANTANLGSYIDPMYYNCESFQTLYSEFQRQMLMVSLKEVYGWAVIMAVIILLAILLSDYRVHLGARASQMLRLSQIWRQVRHKSD</sequence>
<evidence type="ECO:0000256" key="4">
    <source>
        <dbReference type="ARBA" id="ARBA00023136"/>
    </source>
</evidence>
<dbReference type="InterPro" id="IPR011701">
    <property type="entry name" value="MFS"/>
</dbReference>
<comment type="caution">
    <text evidence="6">The sequence shown here is derived from an EMBL/GenBank/DDBJ whole genome shotgun (WGS) entry which is preliminary data.</text>
</comment>
<feature type="transmembrane region" description="Helical" evidence="5">
    <location>
        <begin position="12"/>
        <end position="31"/>
    </location>
</feature>
<gene>
    <name evidence="6" type="ORF">ACU52_04975</name>
</gene>
<dbReference type="Pfam" id="PF07690">
    <property type="entry name" value="MFS_1"/>
    <property type="match status" value="1"/>
</dbReference>
<comment type="subcellular location">
    <subcellularLocation>
        <location evidence="1">Membrane</location>
        <topology evidence="1">Multi-pass membrane protein</topology>
    </subcellularLocation>
</comment>
<dbReference type="GO" id="GO:0022857">
    <property type="term" value="F:transmembrane transporter activity"/>
    <property type="evidence" value="ECO:0007669"/>
    <property type="project" value="InterPro"/>
</dbReference>
<dbReference type="PANTHER" id="PTHR23501">
    <property type="entry name" value="MAJOR FACILITATOR SUPERFAMILY"/>
    <property type="match status" value="1"/>
</dbReference>